<gene>
    <name evidence="1" type="ORF">HK100_006481</name>
</gene>
<dbReference type="Proteomes" id="UP001211907">
    <property type="component" value="Unassembled WGS sequence"/>
</dbReference>
<evidence type="ECO:0000313" key="1">
    <source>
        <dbReference type="EMBL" id="KAJ3131360.1"/>
    </source>
</evidence>
<protein>
    <submittedName>
        <fullName evidence="1">Uncharacterized protein</fullName>
    </submittedName>
</protein>
<keyword evidence="2" id="KW-1185">Reference proteome</keyword>
<name>A0AAD5T7Y6_9FUNG</name>
<dbReference type="AlphaFoldDB" id="A0AAD5T7Y6"/>
<reference evidence="1" key="1">
    <citation type="submission" date="2020-05" db="EMBL/GenBank/DDBJ databases">
        <title>Phylogenomic resolution of chytrid fungi.</title>
        <authorList>
            <person name="Stajich J.E."/>
            <person name="Amses K."/>
            <person name="Simmons R."/>
            <person name="Seto K."/>
            <person name="Myers J."/>
            <person name="Bonds A."/>
            <person name="Quandt C.A."/>
            <person name="Barry K."/>
            <person name="Liu P."/>
            <person name="Grigoriev I."/>
            <person name="Longcore J.E."/>
            <person name="James T.Y."/>
        </authorList>
    </citation>
    <scope>NUCLEOTIDE SEQUENCE</scope>
    <source>
        <strain evidence="1">JEL0513</strain>
    </source>
</reference>
<comment type="caution">
    <text evidence="1">The sequence shown here is derived from an EMBL/GenBank/DDBJ whole genome shotgun (WGS) entry which is preliminary data.</text>
</comment>
<proteinExistence type="predicted"/>
<sequence length="386" mass="43698">MKGRKDIELLLDGLESYEIPLEIFLDKTEHIDYQSSSGTNALNWPDVKFLNSIIADIGSVSPIMRLSVLVISTAYQIAKAPENHRSDIRDLAKRFTNLVTDIDALQETEAAMFDKSPKSKKLLVDRIEELLNCLIIAAEVYIQAKFTLLSAIMEKSKVENALASLQMADNMLLSAIIKVNLVGGSEMDANVTKTLAKANEILDHLKKDNNSFTINSEQGIIYEATQKAQEIKNSGYLNNTYSYFKFNNLVTNSNAELKEVGSASTKYYSITANTIVFNSSCTHVLMVFRCPHLREHNLVTCDDNILEKYGSFQYKGCLGTPGTFFDAKRDTNNEDKCPNYVRFAERQFKETIIPLENEYSYDMGSLYFIGPQFNNFRDIRWHTSKP</sequence>
<evidence type="ECO:0000313" key="2">
    <source>
        <dbReference type="Proteomes" id="UP001211907"/>
    </source>
</evidence>
<dbReference type="EMBL" id="JADGJH010000300">
    <property type="protein sequence ID" value="KAJ3131360.1"/>
    <property type="molecule type" value="Genomic_DNA"/>
</dbReference>
<accession>A0AAD5T7Y6</accession>
<organism evidence="1 2">
    <name type="scientific">Physocladia obscura</name>
    <dbReference type="NCBI Taxonomy" id="109957"/>
    <lineage>
        <taxon>Eukaryota</taxon>
        <taxon>Fungi</taxon>
        <taxon>Fungi incertae sedis</taxon>
        <taxon>Chytridiomycota</taxon>
        <taxon>Chytridiomycota incertae sedis</taxon>
        <taxon>Chytridiomycetes</taxon>
        <taxon>Chytridiales</taxon>
        <taxon>Chytriomycetaceae</taxon>
        <taxon>Physocladia</taxon>
    </lineage>
</organism>